<dbReference type="EMBL" id="CP151503">
    <property type="protein sequence ID" value="WZN60448.1"/>
    <property type="molecule type" value="Genomic_DNA"/>
</dbReference>
<dbReference type="Proteomes" id="UP001472866">
    <property type="component" value="Chromosome 03"/>
</dbReference>
<sequence length="194" mass="21677">MADRKRGRQAITEKDIDAWTKRLETEWTCAQFASGLQVNPELASAILEKNGETLSSFAKARMILSAALVKRRVVTDVAPLEQLLSDLGSEPDEWIRVLLSSLPRERIGGGPLELDPSATSAESIKASVDTLRALAEGPPKCLEHSNNWETLCPLSEKYFRRELPEAIRARAPRVQHFKLREAEEEEGRKKAKTS</sequence>
<protein>
    <submittedName>
        <fullName evidence="1">Uncharacterized protein</fullName>
    </submittedName>
</protein>
<gene>
    <name evidence="1" type="ORF">HKI87_03g19770</name>
</gene>
<keyword evidence="2" id="KW-1185">Reference proteome</keyword>
<accession>A0AAX4P3G9</accession>
<reference evidence="1 2" key="1">
    <citation type="submission" date="2024-03" db="EMBL/GenBank/DDBJ databases">
        <title>Complete genome sequence of the green alga Chloropicon roscoffensis RCC1871.</title>
        <authorList>
            <person name="Lemieux C."/>
            <person name="Pombert J.-F."/>
            <person name="Otis C."/>
            <person name="Turmel M."/>
        </authorList>
    </citation>
    <scope>NUCLEOTIDE SEQUENCE [LARGE SCALE GENOMIC DNA]</scope>
    <source>
        <strain evidence="1 2">RCC1871</strain>
    </source>
</reference>
<proteinExistence type="predicted"/>
<dbReference type="AlphaFoldDB" id="A0AAX4P3G9"/>
<name>A0AAX4P3G9_9CHLO</name>
<evidence type="ECO:0000313" key="2">
    <source>
        <dbReference type="Proteomes" id="UP001472866"/>
    </source>
</evidence>
<organism evidence="1 2">
    <name type="scientific">Chloropicon roscoffensis</name>
    <dbReference type="NCBI Taxonomy" id="1461544"/>
    <lineage>
        <taxon>Eukaryota</taxon>
        <taxon>Viridiplantae</taxon>
        <taxon>Chlorophyta</taxon>
        <taxon>Chloropicophyceae</taxon>
        <taxon>Chloropicales</taxon>
        <taxon>Chloropicaceae</taxon>
        <taxon>Chloropicon</taxon>
    </lineage>
</organism>
<evidence type="ECO:0000313" key="1">
    <source>
        <dbReference type="EMBL" id="WZN60448.1"/>
    </source>
</evidence>